<gene>
    <name evidence="2" type="ordered locus">Smon_0854</name>
</gene>
<reference evidence="2 3" key="1">
    <citation type="journal article" date="2009" name="Stand. Genomic Sci.">
        <title>Complete genome sequence of Streptobacillus moniliformis type strain (9901T).</title>
        <authorList>
            <person name="Nolan M."/>
            <person name="Gronow S."/>
            <person name="Lapidus A."/>
            <person name="Ivanova N."/>
            <person name="Copeland A."/>
            <person name="Lucas S."/>
            <person name="Del Rio T.G."/>
            <person name="Chen F."/>
            <person name="Tice H."/>
            <person name="Pitluck S."/>
            <person name="Cheng J.F."/>
            <person name="Sims D."/>
            <person name="Meincke L."/>
            <person name="Bruce D."/>
            <person name="Goodwin L."/>
            <person name="Brettin T."/>
            <person name="Han C."/>
            <person name="Detter J.C."/>
            <person name="Ovchinikova G."/>
            <person name="Pati A."/>
            <person name="Mavromatis K."/>
            <person name="Mikhailova N."/>
            <person name="Chen A."/>
            <person name="Palaniappan K."/>
            <person name="Land M."/>
            <person name="Hauser L."/>
            <person name="Chang Y.J."/>
            <person name="Jeffries C.D."/>
            <person name="Rohde M."/>
            <person name="Sproer C."/>
            <person name="Goker M."/>
            <person name="Bristow J."/>
            <person name="Eisen J.A."/>
            <person name="Markowitz V."/>
            <person name="Hugenholtz P."/>
            <person name="Kyrpides N.C."/>
            <person name="Klenk H.P."/>
            <person name="Chain P."/>
        </authorList>
    </citation>
    <scope>NUCLEOTIDE SEQUENCE [LARGE SCALE GENOMIC DNA]</scope>
    <source>
        <strain evidence="3">ATCC 14647 / DSM 12112 / NCTC 10651 / 9901</strain>
    </source>
</reference>
<keyword evidence="1" id="KW-0472">Membrane</keyword>
<dbReference type="RefSeq" id="WP_012858872.1">
    <property type="nucleotide sequence ID" value="NC_013515.1"/>
</dbReference>
<dbReference type="GeneID" id="29674080"/>
<proteinExistence type="predicted"/>
<feature type="transmembrane region" description="Helical" evidence="1">
    <location>
        <begin position="63"/>
        <end position="83"/>
    </location>
</feature>
<accession>D1AYE6</accession>
<dbReference type="Proteomes" id="UP000002072">
    <property type="component" value="Chromosome"/>
</dbReference>
<keyword evidence="1" id="KW-1133">Transmembrane helix</keyword>
<evidence type="ECO:0000313" key="2">
    <source>
        <dbReference type="EMBL" id="ACZ01322.1"/>
    </source>
</evidence>
<feature type="transmembrane region" description="Helical" evidence="1">
    <location>
        <begin position="12"/>
        <end position="29"/>
    </location>
</feature>
<keyword evidence="3" id="KW-1185">Reference proteome</keyword>
<dbReference type="STRING" id="519441.Smon_0854"/>
<dbReference type="HOGENOM" id="CLU_1546737_0_0_0"/>
<keyword evidence="1" id="KW-0812">Transmembrane</keyword>
<feature type="transmembrane region" description="Helical" evidence="1">
    <location>
        <begin position="95"/>
        <end position="120"/>
    </location>
</feature>
<evidence type="ECO:0000256" key="1">
    <source>
        <dbReference type="SAM" id="Phobius"/>
    </source>
</evidence>
<feature type="transmembrane region" description="Helical" evidence="1">
    <location>
        <begin position="127"/>
        <end position="147"/>
    </location>
</feature>
<dbReference type="OrthoDB" id="95547at2"/>
<dbReference type="KEGG" id="smf:Smon_0854"/>
<sequence length="173" mass="20408">MKEIIFKNKYRFISIFAAIFYQIICSMPNSNLVMFMAGLIFMIAITYTNIDFLLAIKSKSKSTYIFLITTTFTAFLFEAAHSASFYLSDMIIKNYYLSMLIFFIRFIYFFSSALTIYHLFDIGKKKYIFIPLLNMFFAICLYVEVIIYLIPKAYIFGVILLIIVEFMENKNEN</sequence>
<protein>
    <submittedName>
        <fullName evidence="2">Uncharacterized protein</fullName>
    </submittedName>
</protein>
<dbReference type="AlphaFoldDB" id="D1AYE6"/>
<dbReference type="EMBL" id="CP001779">
    <property type="protein sequence ID" value="ACZ01322.1"/>
    <property type="molecule type" value="Genomic_DNA"/>
</dbReference>
<organism evidence="2 3">
    <name type="scientific">Streptobacillus moniliformis (strain ATCC 14647 / DSM 12112 / NCTC 10651 / 9901)</name>
    <dbReference type="NCBI Taxonomy" id="519441"/>
    <lineage>
        <taxon>Bacteria</taxon>
        <taxon>Fusobacteriati</taxon>
        <taxon>Fusobacteriota</taxon>
        <taxon>Fusobacteriia</taxon>
        <taxon>Fusobacteriales</taxon>
        <taxon>Leptotrichiaceae</taxon>
        <taxon>Streptobacillus</taxon>
    </lineage>
</organism>
<evidence type="ECO:0000313" key="3">
    <source>
        <dbReference type="Proteomes" id="UP000002072"/>
    </source>
</evidence>
<name>D1AYE6_STRM9</name>
<feature type="transmembrane region" description="Helical" evidence="1">
    <location>
        <begin position="35"/>
        <end position="56"/>
    </location>
</feature>